<dbReference type="STRING" id="981222.Cabther_B0273"/>
<dbReference type="GO" id="GO:0046872">
    <property type="term" value="F:metal ion binding"/>
    <property type="evidence" value="ECO:0007669"/>
    <property type="project" value="UniProtKB-KW"/>
</dbReference>
<dbReference type="Gene3D" id="3.20.20.70">
    <property type="entry name" value="Aldolase class I"/>
    <property type="match status" value="1"/>
</dbReference>
<sequence length="301" mass="33088">MAKVNIMPPRPTIEWQTNGVCNYDCSYCIQSRRYRQGHPSDADIERFLAFFATLPGVWEIKMSGGEPFAFRGFMQHIVPGLAALPHRVSVLTNFSAPLTVLRRFVDLVGDKLEVFSASLHREYVDVADFIAKAVTFRGWLRPETAFVVNNVLVPGTVSELAAVRAAVEAAGLRYFPQVMKTKHGVYEYDAVEAALVRALTGAHPTAREANIAPSYRGRRCWAGAAYFVIDQFGYAFSCRTAKRFGEGYLGNVLDGSFRLKAGPEVCPYDICPCTVPANRGMIEGLATPESGGDAHGDRHTG</sequence>
<comment type="cofactor">
    <cofactor evidence="1">
        <name>[4Fe-4S] cluster</name>
        <dbReference type="ChEBI" id="CHEBI:49883"/>
    </cofactor>
</comment>
<keyword evidence="3" id="KW-0479">Metal-binding</keyword>
<gene>
    <name evidence="7" type="ordered locus">Cabther_B0273</name>
</gene>
<reference evidence="7 8" key="1">
    <citation type="journal article" date="2012" name="Environ. Microbiol.">
        <title>Complete genome of Candidatus Chloracidobacterium thermophilum, a chlorophyll-based photoheterotroph belonging to the phylum Acidobacteria.</title>
        <authorList>
            <person name="Garcia Costas A.M."/>
            <person name="Liu Z."/>
            <person name="Tomsho L.P."/>
            <person name="Schuster S.C."/>
            <person name="Ward D.M."/>
            <person name="Bryant D.A."/>
        </authorList>
    </citation>
    <scope>NUCLEOTIDE SEQUENCE [LARGE SCALE GENOMIC DNA]</scope>
    <source>
        <strain evidence="7 8">B</strain>
    </source>
</reference>
<dbReference type="EMBL" id="CP002515">
    <property type="protein sequence ID" value="AEP13275.1"/>
    <property type="molecule type" value="Genomic_DNA"/>
</dbReference>
<dbReference type="PANTHER" id="PTHR11228">
    <property type="entry name" value="RADICAL SAM DOMAIN PROTEIN"/>
    <property type="match status" value="1"/>
</dbReference>
<keyword evidence="5" id="KW-0411">Iron-sulfur</keyword>
<dbReference type="InterPro" id="IPR007197">
    <property type="entry name" value="rSAM"/>
</dbReference>
<evidence type="ECO:0000256" key="4">
    <source>
        <dbReference type="ARBA" id="ARBA00023004"/>
    </source>
</evidence>
<dbReference type="KEGG" id="ctm:Cabther_B0273"/>
<proteinExistence type="predicted"/>
<dbReference type="SUPFAM" id="SSF102114">
    <property type="entry name" value="Radical SAM enzymes"/>
    <property type="match status" value="1"/>
</dbReference>
<dbReference type="InterPro" id="IPR058240">
    <property type="entry name" value="rSAM_sf"/>
</dbReference>
<evidence type="ECO:0000256" key="2">
    <source>
        <dbReference type="ARBA" id="ARBA00022691"/>
    </source>
</evidence>
<feature type="domain" description="Radical SAM core" evidence="6">
    <location>
        <begin position="19"/>
        <end position="129"/>
    </location>
</feature>
<protein>
    <submittedName>
        <fullName evidence="7">Radical SAM superfamily</fullName>
    </submittedName>
</protein>
<dbReference type="HOGENOM" id="CLU_902121_0_0_0"/>
<accession>G2LKI9</accession>
<evidence type="ECO:0000256" key="1">
    <source>
        <dbReference type="ARBA" id="ARBA00001966"/>
    </source>
</evidence>
<dbReference type="AlphaFoldDB" id="G2LKI9"/>
<evidence type="ECO:0000313" key="8">
    <source>
        <dbReference type="Proteomes" id="UP000006791"/>
    </source>
</evidence>
<dbReference type="GO" id="GO:0051536">
    <property type="term" value="F:iron-sulfur cluster binding"/>
    <property type="evidence" value="ECO:0007669"/>
    <property type="project" value="UniProtKB-KW"/>
</dbReference>
<dbReference type="CDD" id="cd01335">
    <property type="entry name" value="Radical_SAM"/>
    <property type="match status" value="1"/>
</dbReference>
<dbReference type="Proteomes" id="UP000006791">
    <property type="component" value="Chromosome 2"/>
</dbReference>
<dbReference type="GO" id="GO:0003824">
    <property type="term" value="F:catalytic activity"/>
    <property type="evidence" value="ECO:0007669"/>
    <property type="project" value="InterPro"/>
</dbReference>
<dbReference type="InterPro" id="IPR050377">
    <property type="entry name" value="Radical_SAM_PqqE_MftC-like"/>
</dbReference>
<evidence type="ECO:0000259" key="6">
    <source>
        <dbReference type="Pfam" id="PF04055"/>
    </source>
</evidence>
<keyword evidence="2" id="KW-0949">S-adenosyl-L-methionine</keyword>
<dbReference type="InterPro" id="IPR013785">
    <property type="entry name" value="Aldolase_TIM"/>
</dbReference>
<organism evidence="7 8">
    <name type="scientific">Chloracidobacterium thermophilum (strain B)</name>
    <dbReference type="NCBI Taxonomy" id="981222"/>
    <lineage>
        <taxon>Bacteria</taxon>
        <taxon>Pseudomonadati</taxon>
        <taxon>Acidobacteriota</taxon>
        <taxon>Terriglobia</taxon>
        <taxon>Terriglobales</taxon>
        <taxon>Acidobacteriaceae</taxon>
        <taxon>Chloracidobacterium</taxon>
    </lineage>
</organism>
<keyword evidence="8" id="KW-1185">Reference proteome</keyword>
<dbReference type="SFLD" id="SFLDS00029">
    <property type="entry name" value="Radical_SAM"/>
    <property type="match status" value="1"/>
</dbReference>
<dbReference type="RefSeq" id="WP_014101013.1">
    <property type="nucleotide sequence ID" value="NC_016025.1"/>
</dbReference>
<evidence type="ECO:0000313" key="7">
    <source>
        <dbReference type="EMBL" id="AEP13275.1"/>
    </source>
</evidence>
<evidence type="ECO:0000256" key="3">
    <source>
        <dbReference type="ARBA" id="ARBA00022723"/>
    </source>
</evidence>
<name>G2LKI9_CHLTF</name>
<evidence type="ECO:0000256" key="5">
    <source>
        <dbReference type="ARBA" id="ARBA00023014"/>
    </source>
</evidence>
<keyword evidence="4" id="KW-0408">Iron</keyword>
<dbReference type="Pfam" id="PF04055">
    <property type="entry name" value="Radical_SAM"/>
    <property type="match status" value="1"/>
</dbReference>
<dbReference type="PANTHER" id="PTHR11228:SF7">
    <property type="entry name" value="PQQA PEPTIDE CYCLASE"/>
    <property type="match status" value="1"/>
</dbReference>